<keyword evidence="2" id="KW-0472">Membrane</keyword>
<dbReference type="Proteomes" id="UP000562027">
    <property type="component" value="Unassembled WGS sequence"/>
</dbReference>
<evidence type="ECO:0000313" key="6">
    <source>
        <dbReference type="EMBL" id="MBB4841558.1"/>
    </source>
</evidence>
<dbReference type="InterPro" id="IPR011662">
    <property type="entry name" value="Secretin/TonB_short_N"/>
</dbReference>
<dbReference type="InterPro" id="IPR050810">
    <property type="entry name" value="Bact_Secretion_Sys_Channel"/>
</dbReference>
<keyword evidence="7" id="KW-1185">Reference proteome</keyword>
<dbReference type="GO" id="GO:0009297">
    <property type="term" value="P:pilus assembly"/>
    <property type="evidence" value="ECO:0007669"/>
    <property type="project" value="InterPro"/>
</dbReference>
<dbReference type="AlphaFoldDB" id="A0A840L5R2"/>
<dbReference type="InterPro" id="IPR001775">
    <property type="entry name" value="GspD/PilQ"/>
</dbReference>
<gene>
    <name evidence="6" type="ORF">HNP55_000053</name>
</gene>
<dbReference type="GO" id="GO:0019867">
    <property type="term" value="C:outer membrane"/>
    <property type="evidence" value="ECO:0007669"/>
    <property type="project" value="InterPro"/>
</dbReference>
<keyword evidence="3" id="KW-0998">Cell outer membrane</keyword>
<feature type="compositionally biased region" description="Low complexity" evidence="4">
    <location>
        <begin position="66"/>
        <end position="99"/>
    </location>
</feature>
<dbReference type="Pfam" id="PF07655">
    <property type="entry name" value="Secretin_N_2"/>
    <property type="match status" value="1"/>
</dbReference>
<reference evidence="6 7" key="1">
    <citation type="submission" date="2020-08" db="EMBL/GenBank/DDBJ databases">
        <title>Functional genomics of gut bacteria from endangered species of beetles.</title>
        <authorList>
            <person name="Carlos-Shanley C."/>
        </authorList>
    </citation>
    <scope>NUCLEOTIDE SEQUENCE [LARGE SCALE GENOMIC DNA]</scope>
    <source>
        <strain evidence="6 7">S00239</strain>
    </source>
</reference>
<proteinExistence type="predicted"/>
<dbReference type="InterPro" id="IPR004846">
    <property type="entry name" value="T2SS/T3SS_dom"/>
</dbReference>
<accession>A0A840L5R2</accession>
<dbReference type="InterPro" id="IPR011514">
    <property type="entry name" value="Secretin_N_2"/>
</dbReference>
<evidence type="ECO:0000256" key="2">
    <source>
        <dbReference type="ARBA" id="ARBA00023136"/>
    </source>
</evidence>
<dbReference type="EMBL" id="JACHLP010000001">
    <property type="protein sequence ID" value="MBB4841558.1"/>
    <property type="molecule type" value="Genomic_DNA"/>
</dbReference>
<protein>
    <submittedName>
        <fullName evidence="6">MSHA biogenesis protein MshL</fullName>
    </submittedName>
</protein>
<dbReference type="Pfam" id="PF00263">
    <property type="entry name" value="Secretin"/>
    <property type="match status" value="1"/>
</dbReference>
<organism evidence="6 7">
    <name type="scientific">Roseateles oligotrophus</name>
    <dbReference type="NCBI Taxonomy" id="1769250"/>
    <lineage>
        <taxon>Bacteria</taxon>
        <taxon>Pseudomonadati</taxon>
        <taxon>Pseudomonadota</taxon>
        <taxon>Betaproteobacteria</taxon>
        <taxon>Burkholderiales</taxon>
        <taxon>Sphaerotilaceae</taxon>
        <taxon>Roseateles</taxon>
    </lineage>
</organism>
<feature type="region of interest" description="Disordered" evidence="4">
    <location>
        <begin position="66"/>
        <end position="106"/>
    </location>
</feature>
<evidence type="ECO:0000256" key="1">
    <source>
        <dbReference type="ARBA" id="ARBA00022448"/>
    </source>
</evidence>
<dbReference type="PANTHER" id="PTHR30332:SF17">
    <property type="entry name" value="TYPE IV PILIATION SYSTEM PROTEIN DR_0774-RELATED"/>
    <property type="match status" value="1"/>
</dbReference>
<dbReference type="SMART" id="SM00965">
    <property type="entry name" value="STN"/>
    <property type="match status" value="1"/>
</dbReference>
<keyword evidence="1" id="KW-0813">Transport</keyword>
<dbReference type="PRINTS" id="PR00811">
    <property type="entry name" value="BCTERIALGSPD"/>
</dbReference>
<comment type="caution">
    <text evidence="6">The sequence shown here is derived from an EMBL/GenBank/DDBJ whole genome shotgun (WGS) entry which is preliminary data.</text>
</comment>
<sequence>MKPRRHLQASTPPMNSFFMRSLPKPRWALPAASPLLLLALAALLSACADKPLQLAQPRQELRQQLEAAQQAQAQQRSAEAARAQAAAAAAPAPAQSPREAAPPEPRFDLIVNGAPVRDVFLSLVTDTRYSMMVHPAVSGSLSVTLKSVTLREALESLRDVYGFDFKIDGRRITVFPPTMQTRVFTVNYLQQTRVGRSELRVSSGAGQSTSSGSGTTTGSTGSTPGANGTPQQRESTQVSTSSLNDFWADTTSALRALIGTEGGRAVIASPQAGTVAVRAMPDEMRHVEAFLKSTRLAVERQVMLEAKIVEVELREGFQSGIDWSVLGKNGAIGQTSVNPSIPSGVGTVLNPLVSNSQGLPVLSTAAQSPAWPDLIPMVASGSGAFGLALTRGGFQGLISFLESHGDAQILSSPRVATLNNQKAVLKVGSDDYFVTGITSGNNTNTSSTTGNTTNNVIPTLTLTPFFSGIALDVTPQIDEENMITLHIHPAVTAVTEKIKQIDLGTLGNFRLPLASNSMNETDTVVRIPDGSIVAIGGLMQMESNRRGSGLPGADSNALTANLFGNRANSGRKRELVVLIKPSIIRSAEDWEQHNRSAAQAMSDMDDKARRVITINGSAAPAAAATASGAKP</sequence>
<evidence type="ECO:0000256" key="4">
    <source>
        <dbReference type="SAM" id="MobiDB-lite"/>
    </source>
</evidence>
<evidence type="ECO:0000256" key="3">
    <source>
        <dbReference type="ARBA" id="ARBA00023237"/>
    </source>
</evidence>
<evidence type="ECO:0000259" key="5">
    <source>
        <dbReference type="SMART" id="SM00965"/>
    </source>
</evidence>
<dbReference type="GO" id="GO:0009306">
    <property type="term" value="P:protein secretion"/>
    <property type="evidence" value="ECO:0007669"/>
    <property type="project" value="InterPro"/>
</dbReference>
<dbReference type="PANTHER" id="PTHR30332">
    <property type="entry name" value="PROBABLE GENERAL SECRETION PATHWAY PROTEIN D"/>
    <property type="match status" value="1"/>
</dbReference>
<feature type="domain" description="Secretin/TonB short N-terminal" evidence="5">
    <location>
        <begin position="129"/>
        <end position="177"/>
    </location>
</feature>
<evidence type="ECO:0000313" key="7">
    <source>
        <dbReference type="Proteomes" id="UP000562027"/>
    </source>
</evidence>
<dbReference type="GO" id="GO:0015627">
    <property type="term" value="C:type II protein secretion system complex"/>
    <property type="evidence" value="ECO:0007669"/>
    <property type="project" value="TreeGrafter"/>
</dbReference>
<feature type="region of interest" description="Disordered" evidence="4">
    <location>
        <begin position="197"/>
        <end position="242"/>
    </location>
</feature>
<feature type="compositionally biased region" description="Low complexity" evidence="4">
    <location>
        <begin position="202"/>
        <end position="229"/>
    </location>
</feature>
<feature type="compositionally biased region" description="Polar residues" evidence="4">
    <location>
        <begin position="230"/>
        <end position="242"/>
    </location>
</feature>
<dbReference type="Gene3D" id="3.55.50.30">
    <property type="match status" value="1"/>
</dbReference>
<name>A0A840L5R2_9BURK</name>